<dbReference type="EMBL" id="BOOB01000024">
    <property type="protein sequence ID" value="GIH33314.1"/>
    <property type="molecule type" value="Genomic_DNA"/>
</dbReference>
<organism evidence="1 2">
    <name type="scientific">Microbispora amethystogenes</name>
    <dbReference type="NCBI Taxonomy" id="1427754"/>
    <lineage>
        <taxon>Bacteria</taxon>
        <taxon>Bacillati</taxon>
        <taxon>Actinomycetota</taxon>
        <taxon>Actinomycetes</taxon>
        <taxon>Streptosporangiales</taxon>
        <taxon>Streptosporangiaceae</taxon>
        <taxon>Microbispora</taxon>
    </lineage>
</organism>
<gene>
    <name evidence="1" type="ORF">Mam01_34780</name>
</gene>
<evidence type="ECO:0000313" key="1">
    <source>
        <dbReference type="EMBL" id="GIH33314.1"/>
    </source>
</evidence>
<evidence type="ECO:0000313" key="2">
    <source>
        <dbReference type="Proteomes" id="UP000651728"/>
    </source>
</evidence>
<reference evidence="1 2" key="1">
    <citation type="submission" date="2021-01" db="EMBL/GenBank/DDBJ databases">
        <title>Whole genome shotgun sequence of Microbispora amethystogenes NBRC 101907.</title>
        <authorList>
            <person name="Komaki H."/>
            <person name="Tamura T."/>
        </authorList>
    </citation>
    <scope>NUCLEOTIDE SEQUENCE [LARGE SCALE GENOMIC DNA]</scope>
    <source>
        <strain evidence="1 2">NBRC 101907</strain>
    </source>
</reference>
<dbReference type="Gene3D" id="3.40.50.1010">
    <property type="entry name" value="5'-nuclease"/>
    <property type="match status" value="1"/>
</dbReference>
<keyword evidence="2" id="KW-1185">Reference proteome</keyword>
<sequence>MVLWEAAPMTRFVVDAPVAVRLATDGLAIPPGHALLAPALLRSQALALVYGSVRRGDVDERTARTILDGIRSLRIRLLGDRVLQSVAWEVAHTLGWPDTYRAEYIALTRLQADALVTFDEELSKAASTMVTTAPLTQLLQTP</sequence>
<accession>A0ABQ4FER6</accession>
<comment type="caution">
    <text evidence="1">The sequence shown here is derived from an EMBL/GenBank/DDBJ whole genome shotgun (WGS) entry which is preliminary data.</text>
</comment>
<evidence type="ECO:0008006" key="3">
    <source>
        <dbReference type="Google" id="ProtNLM"/>
    </source>
</evidence>
<dbReference type="Proteomes" id="UP000651728">
    <property type="component" value="Unassembled WGS sequence"/>
</dbReference>
<protein>
    <recommendedName>
        <fullName evidence="3">PIN domain-containing protein</fullName>
    </recommendedName>
</protein>
<proteinExistence type="predicted"/>
<name>A0ABQ4FER6_9ACTN</name>